<dbReference type="InterPro" id="IPR050555">
    <property type="entry name" value="Bact_Solute-Bind_Prot2"/>
</dbReference>
<dbReference type="eggNOG" id="COG1879">
    <property type="taxonomic scope" value="Bacteria"/>
</dbReference>
<dbReference type="Gene3D" id="3.40.50.2300">
    <property type="match status" value="2"/>
</dbReference>
<reference evidence="5" key="1">
    <citation type="submission" date="2013-03" db="EMBL/GenBank/DDBJ databases">
        <title>Genome sequence of Chthonomonas calidirosea, the first sequenced genome from the Armatimonadetes phylum (formally candidate division OP10).</title>
        <authorList>
            <person name="Lee K.C.Y."/>
            <person name="Morgan X.C."/>
            <person name="Dunfield P.F."/>
            <person name="Tamas I."/>
            <person name="Houghton K.M."/>
            <person name="Vyssotski M."/>
            <person name="Ryan J.L.J."/>
            <person name="Lagutin K."/>
            <person name="McDonald I.R."/>
            <person name="Stott M.B."/>
        </authorList>
    </citation>
    <scope>NUCLEOTIDE SEQUENCE [LARGE SCALE GENOMIC DNA]</scope>
    <source>
        <strain evidence="5">DSM 23976 / ICMP 18418 / T49</strain>
    </source>
</reference>
<dbReference type="InParanoid" id="S0ET79"/>
<dbReference type="InterPro" id="IPR025997">
    <property type="entry name" value="SBP_2_dom"/>
</dbReference>
<dbReference type="GO" id="GO:0030246">
    <property type="term" value="F:carbohydrate binding"/>
    <property type="evidence" value="ECO:0007669"/>
    <property type="project" value="TreeGrafter"/>
</dbReference>
<feature type="domain" description="Periplasmic binding protein" evidence="3">
    <location>
        <begin position="50"/>
        <end position="298"/>
    </location>
</feature>
<accession>S0ET79</accession>
<protein>
    <submittedName>
        <fullName evidence="4">Monosaccharide ABC transporter substrate-binding protein, CUT2 family (TC 3.A.1.2.-)</fullName>
    </submittedName>
</protein>
<dbReference type="Proteomes" id="UP000014227">
    <property type="component" value="Chromosome I"/>
</dbReference>
<dbReference type="PANTHER" id="PTHR30036">
    <property type="entry name" value="D-XYLOSE-BINDING PERIPLASMIC PROTEIN"/>
    <property type="match status" value="1"/>
</dbReference>
<evidence type="ECO:0000259" key="3">
    <source>
        <dbReference type="Pfam" id="PF13407"/>
    </source>
</evidence>
<comment type="similarity">
    <text evidence="2">Belongs to the bacterial solute-binding protein 2 family.</text>
</comment>
<dbReference type="EMBL" id="HF951689">
    <property type="protein sequence ID" value="CCW34599.1"/>
    <property type="molecule type" value="Genomic_DNA"/>
</dbReference>
<dbReference type="PANTHER" id="PTHR30036:SF7">
    <property type="entry name" value="ABC TRANSPORTER PERIPLASMIC-BINDING PROTEIN YPHF"/>
    <property type="match status" value="1"/>
</dbReference>
<dbReference type="HOGENOM" id="CLU_037628_3_3_0"/>
<dbReference type="OrthoDB" id="9800520at2"/>
<evidence type="ECO:0000256" key="2">
    <source>
        <dbReference type="ARBA" id="ARBA00007639"/>
    </source>
</evidence>
<organism evidence="4 5">
    <name type="scientific">Chthonomonas calidirosea (strain DSM 23976 / ICMP 18418 / T49)</name>
    <dbReference type="NCBI Taxonomy" id="1303518"/>
    <lineage>
        <taxon>Bacteria</taxon>
        <taxon>Bacillati</taxon>
        <taxon>Armatimonadota</taxon>
        <taxon>Chthonomonadia</taxon>
        <taxon>Chthonomonadales</taxon>
        <taxon>Chthonomonadaceae</taxon>
        <taxon>Chthonomonas</taxon>
    </lineage>
</organism>
<dbReference type="PATRIC" id="fig|1303518.3.peg.783"/>
<dbReference type="InterPro" id="IPR028082">
    <property type="entry name" value="Peripla_BP_I"/>
</dbReference>
<dbReference type="AlphaFoldDB" id="S0ET79"/>
<name>S0ET79_CHTCT</name>
<dbReference type="STRING" id="454171.CP488_00377"/>
<dbReference type="KEGG" id="ccz:CCALI_00774"/>
<evidence type="ECO:0000256" key="1">
    <source>
        <dbReference type="ARBA" id="ARBA00004196"/>
    </source>
</evidence>
<dbReference type="GO" id="GO:0030288">
    <property type="term" value="C:outer membrane-bounded periplasmic space"/>
    <property type="evidence" value="ECO:0007669"/>
    <property type="project" value="TreeGrafter"/>
</dbReference>
<sequence>MTVIHQKMRTKEVFMSKTLRFLGRWTSVFLVLPLLCFTGCGTNGPKYMLITNGVSPFWDAMVKGMQEEAKQLHVNADWRGPNPSENTVQIQMFNDALAAHVDGIGLSAIDPNGITPTINKAVDSGLPVICFDSDAPNSKRLAYLGTNNYEAGYIAGKAALKLFPHGGKLVAFVGTMSQDNARQRYNGFLDAIKGSNVQFIAPPYQDNQDKGMARSNVQDAITRYMSKGLNGLVGLYSYNGPAIIAALQAQNLRSKFKVICFDGDPATLKGLQQGMVDLTVVQKPFQFGRLSIELLNLLHQNHNNVDSALHQMMPELESLGMKVDMQKHTIDTGVTVVTPENAESFINDLHAHGLSST</sequence>
<dbReference type="CDD" id="cd06314">
    <property type="entry name" value="PBP1_tmGBP"/>
    <property type="match status" value="1"/>
</dbReference>
<dbReference type="SUPFAM" id="SSF53822">
    <property type="entry name" value="Periplasmic binding protein-like I"/>
    <property type="match status" value="1"/>
</dbReference>
<keyword evidence="5" id="KW-1185">Reference proteome</keyword>
<evidence type="ECO:0000313" key="4">
    <source>
        <dbReference type="EMBL" id="CCW34599.1"/>
    </source>
</evidence>
<dbReference type="Pfam" id="PF13407">
    <property type="entry name" value="Peripla_BP_4"/>
    <property type="match status" value="1"/>
</dbReference>
<proteinExistence type="inferred from homology"/>
<comment type="subcellular location">
    <subcellularLocation>
        <location evidence="1">Cell envelope</location>
    </subcellularLocation>
</comment>
<evidence type="ECO:0000313" key="5">
    <source>
        <dbReference type="Proteomes" id="UP000014227"/>
    </source>
</evidence>
<gene>
    <name evidence="4" type="ORF">CCALI_00774</name>
</gene>